<dbReference type="Proteomes" id="UP000579153">
    <property type="component" value="Unassembled WGS sequence"/>
</dbReference>
<feature type="signal peptide" evidence="1">
    <location>
        <begin position="1"/>
        <end position="17"/>
    </location>
</feature>
<feature type="chain" id="PRO_5039276218" evidence="1">
    <location>
        <begin position="18"/>
        <end position="49"/>
    </location>
</feature>
<keyword evidence="3" id="KW-1185">Reference proteome</keyword>
<name>A0A7W9L7J7_9ACTN</name>
<evidence type="ECO:0000313" key="3">
    <source>
        <dbReference type="Proteomes" id="UP000579153"/>
    </source>
</evidence>
<sequence length="49" mass="4739">MLIAASLGLLVPGGSPALDGTAAAAATGLIGANLTASFDDIVDLFVRNP</sequence>
<dbReference type="EMBL" id="JACHMB010000001">
    <property type="protein sequence ID" value="MBB5773546.1"/>
    <property type="molecule type" value="Genomic_DNA"/>
</dbReference>
<dbReference type="AlphaFoldDB" id="A0A7W9L7J7"/>
<proteinExistence type="predicted"/>
<protein>
    <submittedName>
        <fullName evidence="2">Uncharacterized protein</fullName>
    </submittedName>
</protein>
<accession>A0A7W9L7J7</accession>
<evidence type="ECO:0000256" key="1">
    <source>
        <dbReference type="SAM" id="SignalP"/>
    </source>
</evidence>
<evidence type="ECO:0000313" key="2">
    <source>
        <dbReference type="EMBL" id="MBB5773546.1"/>
    </source>
</evidence>
<reference evidence="2 3" key="1">
    <citation type="submission" date="2020-08" db="EMBL/GenBank/DDBJ databases">
        <title>Sequencing the genomes of 1000 actinobacteria strains.</title>
        <authorList>
            <person name="Klenk H.-P."/>
        </authorList>
    </citation>
    <scope>NUCLEOTIDE SEQUENCE [LARGE SCALE GENOMIC DNA]</scope>
    <source>
        <strain evidence="2 3">DSM 45507</strain>
    </source>
</reference>
<keyword evidence="1" id="KW-0732">Signal</keyword>
<comment type="caution">
    <text evidence="2">The sequence shown here is derived from an EMBL/GenBank/DDBJ whole genome shotgun (WGS) entry which is preliminary data.</text>
</comment>
<organism evidence="2 3">
    <name type="scientific">Nonomuraea jabiensis</name>
    <dbReference type="NCBI Taxonomy" id="882448"/>
    <lineage>
        <taxon>Bacteria</taxon>
        <taxon>Bacillati</taxon>
        <taxon>Actinomycetota</taxon>
        <taxon>Actinomycetes</taxon>
        <taxon>Streptosporangiales</taxon>
        <taxon>Streptosporangiaceae</taxon>
        <taxon>Nonomuraea</taxon>
    </lineage>
</organism>
<dbReference type="RefSeq" id="WP_185067518.1">
    <property type="nucleotide sequence ID" value="NZ_JACHMB010000001.1"/>
</dbReference>
<gene>
    <name evidence="2" type="ORF">HD596_000302</name>
</gene>